<dbReference type="Proteomes" id="UP000322981">
    <property type="component" value="Unassembled WGS sequence"/>
</dbReference>
<proteinExistence type="predicted"/>
<dbReference type="RefSeq" id="WP_150090032.1">
    <property type="nucleotide sequence ID" value="NZ_JBFUOH010000084.1"/>
</dbReference>
<dbReference type="OrthoDB" id="573800at2"/>
<organism evidence="1 2">
    <name type="scientific">Thiohalocapsa marina</name>
    <dbReference type="NCBI Taxonomy" id="424902"/>
    <lineage>
        <taxon>Bacteria</taxon>
        <taxon>Pseudomonadati</taxon>
        <taxon>Pseudomonadota</taxon>
        <taxon>Gammaproteobacteria</taxon>
        <taxon>Chromatiales</taxon>
        <taxon>Chromatiaceae</taxon>
        <taxon>Thiohalocapsa</taxon>
    </lineage>
</organism>
<dbReference type="AlphaFoldDB" id="A0A5M8FUD4"/>
<keyword evidence="2" id="KW-1185">Reference proteome</keyword>
<protein>
    <recommendedName>
        <fullName evidence="3">Type II toxin-antitoxin system RelE/ParE family toxin</fullName>
    </recommendedName>
</protein>
<dbReference type="Gene3D" id="3.30.2310.20">
    <property type="entry name" value="RelE-like"/>
    <property type="match status" value="1"/>
</dbReference>
<reference evidence="1 2" key="1">
    <citation type="submission" date="2019-09" db="EMBL/GenBank/DDBJ databases">
        <title>Whole-genome sequence of the purple sulfur bacterium Thiohalocapsa marina DSM 19078.</title>
        <authorList>
            <person name="Kyndt J.A."/>
            <person name="Meyer T.E."/>
        </authorList>
    </citation>
    <scope>NUCLEOTIDE SEQUENCE [LARGE SCALE GENOMIC DNA]</scope>
    <source>
        <strain evidence="1 2">DSM 19078</strain>
    </source>
</reference>
<dbReference type="EMBL" id="VWXX01000002">
    <property type="protein sequence ID" value="KAA6187393.1"/>
    <property type="molecule type" value="Genomic_DNA"/>
</dbReference>
<sequence>MLMTACGRIEPPADTLVVAQVSEPPSLNPQAAQCAAESSMQGIGQLHGFPLLGTEAGSAPDPSRIRDLVIGKYIARDLVGGSEIHILRIWHHKESRPRL</sequence>
<evidence type="ECO:0008006" key="3">
    <source>
        <dbReference type="Google" id="ProtNLM"/>
    </source>
</evidence>
<evidence type="ECO:0000313" key="2">
    <source>
        <dbReference type="Proteomes" id="UP000322981"/>
    </source>
</evidence>
<gene>
    <name evidence="1" type="ORF">F2Q65_02405</name>
</gene>
<name>A0A5M8FUD4_9GAMM</name>
<dbReference type="InterPro" id="IPR035093">
    <property type="entry name" value="RelE/ParE_toxin_dom_sf"/>
</dbReference>
<evidence type="ECO:0000313" key="1">
    <source>
        <dbReference type="EMBL" id="KAA6187393.1"/>
    </source>
</evidence>
<accession>A0A5M8FUD4</accession>
<comment type="caution">
    <text evidence="1">The sequence shown here is derived from an EMBL/GenBank/DDBJ whole genome shotgun (WGS) entry which is preliminary data.</text>
</comment>